<organism evidence="1 2">
    <name type="scientific">Vibrio lentus</name>
    <dbReference type="NCBI Taxonomy" id="136468"/>
    <lineage>
        <taxon>Bacteria</taxon>
        <taxon>Pseudomonadati</taxon>
        <taxon>Pseudomonadota</taxon>
        <taxon>Gammaproteobacteria</taxon>
        <taxon>Vibrionales</taxon>
        <taxon>Vibrionaceae</taxon>
        <taxon>Vibrio</taxon>
    </lineage>
</organism>
<evidence type="ECO:0008006" key="3">
    <source>
        <dbReference type="Google" id="ProtNLM"/>
    </source>
</evidence>
<keyword evidence="2" id="KW-1185">Reference proteome</keyword>
<dbReference type="Proteomes" id="UP000239763">
    <property type="component" value="Unassembled WGS sequence"/>
</dbReference>
<gene>
    <name evidence="1" type="ORF">BCV38_04440</name>
</gene>
<dbReference type="SUPFAM" id="SSF51735">
    <property type="entry name" value="NAD(P)-binding Rossmann-fold domains"/>
    <property type="match status" value="1"/>
</dbReference>
<dbReference type="RefSeq" id="WP_102296786.1">
    <property type="nucleotide sequence ID" value="NZ_JAAHTI010000001.1"/>
</dbReference>
<name>A0AA44VSI7_9VIBR</name>
<proteinExistence type="predicted"/>
<evidence type="ECO:0000313" key="2">
    <source>
        <dbReference type="Proteomes" id="UP000239763"/>
    </source>
</evidence>
<protein>
    <recommendedName>
        <fullName evidence="3">Saccharopine dehydrogenase NADP binding domain-containing protein</fullName>
    </recommendedName>
</protein>
<accession>A0AA44VSI7</accession>
<reference evidence="1 2" key="1">
    <citation type="journal article" date="2018" name="Nature">
        <title>A major lineage of non-tailed dsDNA viruses as unrecognized killers of marine bacteria.</title>
        <authorList>
            <person name="Kauffman K.M."/>
            <person name="Hussain F.A."/>
            <person name="Yang J."/>
            <person name="Arevalo P."/>
            <person name="Brown J.M."/>
            <person name="Chang W.K."/>
            <person name="VanInsberghe D."/>
            <person name="Elsherbini J."/>
            <person name="Sharma R.S."/>
            <person name="Cutler M.B."/>
            <person name="Kelly L."/>
            <person name="Polz M.F."/>
        </authorList>
    </citation>
    <scope>NUCLEOTIDE SEQUENCE [LARGE SCALE GENOMIC DNA]</scope>
    <source>
        <strain evidence="1 2">10N.286.55.E1</strain>
    </source>
</reference>
<dbReference type="AlphaFoldDB" id="A0AA44VSI7"/>
<dbReference type="Gene3D" id="3.40.50.720">
    <property type="entry name" value="NAD(P)-binding Rossmann-like Domain"/>
    <property type="match status" value="1"/>
</dbReference>
<evidence type="ECO:0000313" key="1">
    <source>
        <dbReference type="EMBL" id="PME29332.1"/>
    </source>
</evidence>
<sequence length="374" mass="40926">MMKKILIIGSGNLASMVGQQLAWRNNDLEIIFGARNTTDANLLVNNIKFTSSNLGNAHLRIRSIYMDLYDIEQSASTIDEINPDLIFNTATDQAYWVAAELPAQIYREIAKAGIGPWTACHAAPVVALTHACQVSSYKGPVINAAFPDAVNPLLQNLDCAPCIGIGNVANIVQPIRHAISNITQKPIPDIDIKMIAHHVVGNTIPSEGNTNGAPFYIQMSVNGEIVSNVDDSTVFEYIQTSLKRKRGKEGMWVTSSSAVSVLEGFMSKSRLIKTHAPGVGGLVGGYPIKISNGRAELDLPKYMTLSDARAINEKGQYYDGIQSISEGYLEIADFSQDIFSKHLNINLKGFHVSEAREVSQEILAKYQEVKRKYA</sequence>
<comment type="caution">
    <text evidence="1">The sequence shown here is derived from an EMBL/GenBank/DDBJ whole genome shotgun (WGS) entry which is preliminary data.</text>
</comment>
<dbReference type="InterPro" id="IPR036291">
    <property type="entry name" value="NAD(P)-bd_dom_sf"/>
</dbReference>
<dbReference type="EMBL" id="MCSB01000013">
    <property type="protein sequence ID" value="PME29332.1"/>
    <property type="molecule type" value="Genomic_DNA"/>
</dbReference>